<keyword evidence="2" id="KW-0732">Signal</keyword>
<dbReference type="InterPro" id="IPR001375">
    <property type="entry name" value="Peptidase_S9_cat"/>
</dbReference>
<dbReference type="Pfam" id="PF00326">
    <property type="entry name" value="Peptidase_S9"/>
    <property type="match status" value="1"/>
</dbReference>
<dbReference type="InterPro" id="IPR029058">
    <property type="entry name" value="AB_hydrolase_fold"/>
</dbReference>
<dbReference type="PANTHER" id="PTHR42776">
    <property type="entry name" value="SERINE PEPTIDASE S9 FAMILY MEMBER"/>
    <property type="match status" value="1"/>
</dbReference>
<dbReference type="SUPFAM" id="SSF82171">
    <property type="entry name" value="DPP6 N-terminal domain-like"/>
    <property type="match status" value="1"/>
</dbReference>
<keyword evidence="1 4" id="KW-0378">Hydrolase</keyword>
<evidence type="ECO:0000256" key="2">
    <source>
        <dbReference type="SAM" id="SignalP"/>
    </source>
</evidence>
<dbReference type="GO" id="GO:0006508">
    <property type="term" value="P:proteolysis"/>
    <property type="evidence" value="ECO:0007669"/>
    <property type="project" value="InterPro"/>
</dbReference>
<accession>A0A6N8FGQ7</accession>
<evidence type="ECO:0000259" key="3">
    <source>
        <dbReference type="Pfam" id="PF00326"/>
    </source>
</evidence>
<gene>
    <name evidence="4" type="ORF">GNP35_13690</name>
</gene>
<organism evidence="4 5">
    <name type="scientific">Psychrosphaera haliotis</name>
    <dbReference type="NCBI Taxonomy" id="555083"/>
    <lineage>
        <taxon>Bacteria</taxon>
        <taxon>Pseudomonadati</taxon>
        <taxon>Pseudomonadota</taxon>
        <taxon>Gammaproteobacteria</taxon>
        <taxon>Alteromonadales</taxon>
        <taxon>Pseudoalteromonadaceae</taxon>
        <taxon>Psychrosphaera</taxon>
    </lineage>
</organism>
<sequence length="651" mass="73914">MKLAKLLSVGLVLMFAAKAASFEGLNYQHFAHMPLVTQASVSPDGKYVTAILNSKDGPSVVLSEFGSPDLKTLAILKEGRDRVDGITWIGSKRLLIAASYAMEYSKKRWRQTRYFAVNIDGSNLLEIAAPEYRQAASWERQRAKNIRLVDTMPEDNDHILVQVYDYKDKAEAVFKVNIHSNEFSKVFINKYNVHTWVVDNKGEVRFGFATKENYPDVLQQWIKDPKTNDWKLLKEYKNMTGDTFSPAGFQDGKLLVISDRETNRESLWEFDISTGEFGKMIYSHPEYDITGVVENSDETKIIGVRYMEHFNRIHYFDTTDQDLNKLVANSFPGYETVIASGDLDRKKLLVLAYKNDSPAKYFWLDLNKKAGGFWYSQYPYLEGQTLGKTEHIVYEARDGLEINAYLTMPPSVKGNKKPPLVILPHGGPFGVRDNQSFDYMVQFLANLGYAVIQPNYRGSGGYGSVFQAIGYKEWGAKMQEDLYDAVSWVKKNKVADTKNACFVGWSYGGYAALTAAYQKPGDYKCIVSIAGLSDIALHADEHSRRTSALTDFTREAIGDVSIEEDLAQLKKASAINYLQRIEAPVLLIHGKNDTQVHYGQSEMFYEAGKKAGLDIDYIEYETGTHYLDEYNNRLDAFMHIEKFLKKHLKAK</sequence>
<dbReference type="SUPFAM" id="SSF53474">
    <property type="entry name" value="alpha/beta-Hydrolases"/>
    <property type="match status" value="1"/>
</dbReference>
<dbReference type="RefSeq" id="WP_155696717.1">
    <property type="nucleotide sequence ID" value="NZ_WOCD01000005.1"/>
</dbReference>
<keyword evidence="5" id="KW-1185">Reference proteome</keyword>
<name>A0A6N8FGQ7_9GAMM</name>
<evidence type="ECO:0000313" key="5">
    <source>
        <dbReference type="Proteomes" id="UP000439994"/>
    </source>
</evidence>
<dbReference type="GO" id="GO:0004252">
    <property type="term" value="F:serine-type endopeptidase activity"/>
    <property type="evidence" value="ECO:0007669"/>
    <property type="project" value="TreeGrafter"/>
</dbReference>
<dbReference type="Proteomes" id="UP000439994">
    <property type="component" value="Unassembled WGS sequence"/>
</dbReference>
<proteinExistence type="predicted"/>
<evidence type="ECO:0000256" key="1">
    <source>
        <dbReference type="ARBA" id="ARBA00022801"/>
    </source>
</evidence>
<protein>
    <submittedName>
        <fullName evidence="4">Alpha/beta fold hydrolase</fullName>
    </submittedName>
</protein>
<comment type="caution">
    <text evidence="4">The sequence shown here is derived from an EMBL/GenBank/DDBJ whole genome shotgun (WGS) entry which is preliminary data.</text>
</comment>
<dbReference type="AlphaFoldDB" id="A0A6N8FGQ7"/>
<dbReference type="Gene3D" id="3.40.50.1820">
    <property type="entry name" value="alpha/beta hydrolase"/>
    <property type="match status" value="1"/>
</dbReference>
<feature type="domain" description="Peptidase S9 prolyl oligopeptidase catalytic" evidence="3">
    <location>
        <begin position="436"/>
        <end position="650"/>
    </location>
</feature>
<dbReference type="EMBL" id="WOCD01000005">
    <property type="protein sequence ID" value="MUH73441.1"/>
    <property type="molecule type" value="Genomic_DNA"/>
</dbReference>
<feature type="chain" id="PRO_5027022759" evidence="2">
    <location>
        <begin position="20"/>
        <end position="651"/>
    </location>
</feature>
<dbReference type="PANTHER" id="PTHR42776:SF27">
    <property type="entry name" value="DIPEPTIDYL PEPTIDASE FAMILY MEMBER 6"/>
    <property type="match status" value="1"/>
</dbReference>
<reference evidence="4 5" key="1">
    <citation type="submission" date="2019-11" db="EMBL/GenBank/DDBJ databases">
        <title>P. haliotis isolates from Z. marina roots.</title>
        <authorList>
            <person name="Cohen M."/>
            <person name="Jospin G."/>
            <person name="Eisen J.A."/>
            <person name="Coil D.A."/>
        </authorList>
    </citation>
    <scope>NUCLEOTIDE SEQUENCE [LARGE SCALE GENOMIC DNA]</scope>
    <source>
        <strain evidence="4 5">UCD-MCMsp1aY</strain>
    </source>
</reference>
<feature type="signal peptide" evidence="2">
    <location>
        <begin position="1"/>
        <end position="19"/>
    </location>
</feature>
<dbReference type="OrthoDB" id="4269629at2"/>
<evidence type="ECO:0000313" key="4">
    <source>
        <dbReference type="EMBL" id="MUH73441.1"/>
    </source>
</evidence>